<dbReference type="InterPro" id="IPR011990">
    <property type="entry name" value="TPR-like_helical_dom_sf"/>
</dbReference>
<dbReference type="InterPro" id="IPR006597">
    <property type="entry name" value="Sel1-like"/>
</dbReference>
<dbReference type="InterPro" id="IPR050767">
    <property type="entry name" value="Sel1_AlgK"/>
</dbReference>
<dbReference type="EMBL" id="LPNN01000005">
    <property type="protein sequence ID" value="OEJ87315.1"/>
    <property type="molecule type" value="Genomic_DNA"/>
</dbReference>
<evidence type="ECO:0000256" key="1">
    <source>
        <dbReference type="ARBA" id="ARBA00038101"/>
    </source>
</evidence>
<evidence type="ECO:0000313" key="4">
    <source>
        <dbReference type="EMBL" id="OEJ87315.1"/>
    </source>
</evidence>
<dbReference type="OrthoDB" id="3972414at2759"/>
<dbReference type="SMART" id="SM00671">
    <property type="entry name" value="SEL1"/>
    <property type="match status" value="2"/>
</dbReference>
<evidence type="ECO:0000256" key="3">
    <source>
        <dbReference type="SAM" id="SignalP"/>
    </source>
</evidence>
<evidence type="ECO:0000256" key="2">
    <source>
        <dbReference type="SAM" id="Phobius"/>
    </source>
</evidence>
<feature type="signal peptide" evidence="3">
    <location>
        <begin position="1"/>
        <end position="24"/>
    </location>
</feature>
<feature type="transmembrane region" description="Helical" evidence="2">
    <location>
        <begin position="826"/>
        <end position="847"/>
    </location>
</feature>
<name>A0A1E5RKA0_HANUV</name>
<dbReference type="Pfam" id="PF08238">
    <property type="entry name" value="Sel1"/>
    <property type="match status" value="2"/>
</dbReference>
<keyword evidence="5" id="KW-1185">Reference proteome</keyword>
<protein>
    <recommendedName>
        <fullName evidence="6">ERAD-associated E3 ubiquitin-protein ligase component HRD3</fullName>
    </recommendedName>
</protein>
<dbReference type="STRING" id="29833.A0A1E5RKA0"/>
<keyword evidence="3" id="KW-0732">Signal</keyword>
<accession>A0A1E5RKA0</accession>
<evidence type="ECO:0008006" key="6">
    <source>
        <dbReference type="Google" id="ProtNLM"/>
    </source>
</evidence>
<comment type="caution">
    <text evidence="4">The sequence shown here is derived from an EMBL/GenBank/DDBJ whole genome shotgun (WGS) entry which is preliminary data.</text>
</comment>
<organism evidence="4 5">
    <name type="scientific">Hanseniaspora uvarum</name>
    <name type="common">Yeast</name>
    <name type="synonym">Kloeckera apiculata</name>
    <dbReference type="NCBI Taxonomy" id="29833"/>
    <lineage>
        <taxon>Eukaryota</taxon>
        <taxon>Fungi</taxon>
        <taxon>Dikarya</taxon>
        <taxon>Ascomycota</taxon>
        <taxon>Saccharomycotina</taxon>
        <taxon>Saccharomycetes</taxon>
        <taxon>Saccharomycodales</taxon>
        <taxon>Saccharomycodaceae</taxon>
        <taxon>Hanseniaspora</taxon>
    </lineage>
</organism>
<keyword evidence="2" id="KW-0472">Membrane</keyword>
<dbReference type="SUPFAM" id="SSF81901">
    <property type="entry name" value="HCP-like"/>
    <property type="match status" value="2"/>
</dbReference>
<reference evidence="5" key="1">
    <citation type="journal article" date="2016" name="Genome Announc.">
        <title>Genome sequences of three species of Hanseniaspora isolated from spontaneous wine fermentations.</title>
        <authorList>
            <person name="Sternes P.R."/>
            <person name="Lee D."/>
            <person name="Kutyna D.R."/>
            <person name="Borneman A.R."/>
        </authorList>
    </citation>
    <scope>NUCLEOTIDE SEQUENCE [LARGE SCALE GENOMIC DNA]</scope>
    <source>
        <strain evidence="5">AWRI3580</strain>
    </source>
</reference>
<sequence>MKIITWPVFAYLISISCLVKSLDSDNGLEEKAEIKNTKKIFDFFETDVLELPITPFGSLDKNLVRSLIIDYPKYEELEENSGFDLNDFSNMYEGYDNTYIRKLLRAENGNTDDKKNYHINDAFYCEESQDRCAYRQAHYLLNKVNSTQKDKHLALNILESVESTVPDALFLLGVLYENYDIFFDDKSSEHEKLERNLKSLVYYKQGAEKGDSNCQLVMAHKYLMGQDVSKDITKANIIQYSVLKKEIKEAANNSRFLWFMNHQEHNLWNHNYYKFLHDPDYKEFNYVAQDSKHSAISKDSKISLANVNSKEMLADHDLIGTMVTLKNFHLIKVMDNKITEKVENQLKLSTFSSLEKQVLLNVYRMDEIEYLSDEIIRFLYSDLFNSYKGNMFSSFKDYQYVFEFSKQLIIYLIDNQEFVEKNISKVGKYYLKEMLIMFANIYKEYGIYDKNDLKKIDLVLSVYKEAQTDSPKSTAPWESFKFLSYLRPNMNLTEVFYTYLALNVPDGYCRLASTAYVFNEEIEKIYKNKNFDEAVRTNAELYSVLQSKSSFIPLLYEDVNLSFMISTKHQAIDQSNASNKLRRLLNQMQMNCNIDIFKQNFVNVMNYLLKNDQELNLFAMAQLASMGFVPAISNLANELIQPIKIFNDTNPNLSREKLNIGVSKYMASYKFGDLNQGLCLSDIFEEFGMYSEMLSLNHLIAETDGTFYSYYNLARIYEYGYGVKQNYDVAAEYYKKAFDVKSIQFFHNAYKCIEGLEISIQILLWKLKCKKIIDRIGLSMLGNKVLNSILSFFSVINNKFLNFNILKLHPVSITMSLNRCYGETPLLYPILISLAVGSIGYFFPAIIRYLARTLNWTIEINGVQFVDGAIVEREDTQ</sequence>
<evidence type="ECO:0000313" key="5">
    <source>
        <dbReference type="Proteomes" id="UP000095358"/>
    </source>
</evidence>
<proteinExistence type="inferred from homology"/>
<dbReference type="Gene3D" id="1.25.40.10">
    <property type="entry name" value="Tetratricopeptide repeat domain"/>
    <property type="match status" value="2"/>
</dbReference>
<dbReference type="VEuPathDB" id="FungiDB:AWRI3580_g2683"/>
<dbReference type="PROSITE" id="PS51257">
    <property type="entry name" value="PROKAR_LIPOPROTEIN"/>
    <property type="match status" value="1"/>
</dbReference>
<gene>
    <name evidence="4" type="ORF">AWRI3580_g2683</name>
</gene>
<dbReference type="AlphaFoldDB" id="A0A1E5RKA0"/>
<dbReference type="Proteomes" id="UP000095358">
    <property type="component" value="Unassembled WGS sequence"/>
</dbReference>
<keyword evidence="2" id="KW-0812">Transmembrane</keyword>
<dbReference type="PANTHER" id="PTHR11102:SF160">
    <property type="entry name" value="ERAD-ASSOCIATED E3 UBIQUITIN-PROTEIN LIGASE COMPONENT HRD3"/>
    <property type="match status" value="1"/>
</dbReference>
<feature type="chain" id="PRO_5009184781" description="ERAD-associated E3 ubiquitin-protein ligase component HRD3" evidence="3">
    <location>
        <begin position="25"/>
        <end position="877"/>
    </location>
</feature>
<dbReference type="PANTHER" id="PTHR11102">
    <property type="entry name" value="SEL-1-LIKE PROTEIN"/>
    <property type="match status" value="1"/>
</dbReference>
<keyword evidence="2" id="KW-1133">Transmembrane helix</keyword>
<comment type="similarity">
    <text evidence="1">Belongs to the sel-1 family.</text>
</comment>